<keyword evidence="3" id="KW-0175">Coiled coil</keyword>
<accession>A0A3M6UHE4</accession>
<evidence type="ECO:0000256" key="3">
    <source>
        <dbReference type="SAM" id="Coils"/>
    </source>
</evidence>
<gene>
    <name evidence="5" type="ORF">pdam_00015576</name>
</gene>
<dbReference type="GO" id="GO:0004386">
    <property type="term" value="F:helicase activity"/>
    <property type="evidence" value="ECO:0007669"/>
    <property type="project" value="UniProtKB-KW"/>
</dbReference>
<dbReference type="GO" id="GO:0005524">
    <property type="term" value="F:ATP binding"/>
    <property type="evidence" value="ECO:0007669"/>
    <property type="project" value="InterPro"/>
</dbReference>
<dbReference type="EMBL" id="RCHS01001512">
    <property type="protein sequence ID" value="RMX53093.1"/>
    <property type="molecule type" value="Genomic_DNA"/>
</dbReference>
<dbReference type="OrthoDB" id="5978428at2759"/>
<evidence type="ECO:0000313" key="5">
    <source>
        <dbReference type="EMBL" id="RMX53093.1"/>
    </source>
</evidence>
<dbReference type="InterPro" id="IPR027417">
    <property type="entry name" value="P-loop_NTPase"/>
</dbReference>
<name>A0A3M6UHE4_POCDA</name>
<dbReference type="AlphaFoldDB" id="A0A3M6UHE4"/>
<dbReference type="GO" id="GO:0016787">
    <property type="term" value="F:hydrolase activity"/>
    <property type="evidence" value="ECO:0007669"/>
    <property type="project" value="UniProtKB-KW"/>
</dbReference>
<keyword evidence="2" id="KW-0547">Nucleotide-binding</keyword>
<evidence type="ECO:0000313" key="6">
    <source>
        <dbReference type="Proteomes" id="UP000275408"/>
    </source>
</evidence>
<reference evidence="5 6" key="1">
    <citation type="journal article" date="2018" name="Sci. Rep.">
        <title>Comparative analysis of the Pocillopora damicornis genome highlights role of immune system in coral evolution.</title>
        <authorList>
            <person name="Cunning R."/>
            <person name="Bay R.A."/>
            <person name="Gillette P."/>
            <person name="Baker A.C."/>
            <person name="Traylor-Knowles N."/>
        </authorList>
    </citation>
    <scope>NUCLEOTIDE SEQUENCE [LARGE SCALE GENOMIC DNA]</scope>
    <source>
        <strain evidence="5">RSMAS</strain>
        <tissue evidence="5">Whole animal</tissue>
    </source>
</reference>
<evidence type="ECO:0000256" key="1">
    <source>
        <dbReference type="ARBA" id="ARBA00022801"/>
    </source>
</evidence>
<proteinExistence type="predicted"/>
<protein>
    <recommendedName>
        <fullName evidence="4">DEAD/DEAH-box helicase domain-containing protein</fullName>
    </recommendedName>
</protein>
<dbReference type="InterPro" id="IPR011545">
    <property type="entry name" value="DEAD/DEAH_box_helicase_dom"/>
</dbReference>
<evidence type="ECO:0000256" key="2">
    <source>
        <dbReference type="ARBA" id="ARBA00022806"/>
    </source>
</evidence>
<dbReference type="InterPro" id="IPR052431">
    <property type="entry name" value="SKI2_subfamily_helicases"/>
</dbReference>
<keyword evidence="2" id="KW-0347">Helicase</keyword>
<organism evidence="5 6">
    <name type="scientific">Pocillopora damicornis</name>
    <name type="common">Cauliflower coral</name>
    <name type="synonym">Millepora damicornis</name>
    <dbReference type="NCBI Taxonomy" id="46731"/>
    <lineage>
        <taxon>Eukaryota</taxon>
        <taxon>Metazoa</taxon>
        <taxon>Cnidaria</taxon>
        <taxon>Anthozoa</taxon>
        <taxon>Hexacorallia</taxon>
        <taxon>Scleractinia</taxon>
        <taxon>Astrocoeniina</taxon>
        <taxon>Pocilloporidae</taxon>
        <taxon>Pocillopora</taxon>
    </lineage>
</organism>
<keyword evidence="6" id="KW-1185">Reference proteome</keyword>
<dbReference type="SUPFAM" id="SSF52540">
    <property type="entry name" value="P-loop containing nucleoside triphosphate hydrolases"/>
    <property type="match status" value="2"/>
</dbReference>
<feature type="non-terminal residue" evidence="5">
    <location>
        <position position="1"/>
    </location>
</feature>
<dbReference type="PANTHER" id="PTHR44533">
    <property type="entry name" value="DEAD/H RNA HELICASE, PUTATIVE-RELATED"/>
    <property type="match status" value="1"/>
</dbReference>
<keyword evidence="1" id="KW-0378">Hydrolase</keyword>
<keyword evidence="2" id="KW-0067">ATP-binding</keyword>
<comment type="caution">
    <text evidence="5">The sequence shown here is derived from an EMBL/GenBank/DDBJ whole genome shotgun (WGS) entry which is preliminary data.</text>
</comment>
<dbReference type="Gene3D" id="3.40.50.300">
    <property type="entry name" value="P-loop containing nucleotide triphosphate hydrolases"/>
    <property type="match status" value="3"/>
</dbReference>
<evidence type="ECO:0000259" key="4">
    <source>
        <dbReference type="Pfam" id="PF00270"/>
    </source>
</evidence>
<dbReference type="PANTHER" id="PTHR44533:SF4">
    <property type="entry name" value="DEAD_H RNA HELICASE, PUTATIVE-RELATED"/>
    <property type="match status" value="1"/>
</dbReference>
<dbReference type="Proteomes" id="UP000275408">
    <property type="component" value="Unassembled WGS sequence"/>
</dbReference>
<sequence>HLYPVGAANAGSNDMKYPVLLLESVQKMAEDFHSLLTDKDKKKLAGFMQKLGFDDIAATLYDLPEESERKRELLDAVDNNESAVIVAPTSSGKTFASYYCMEKVLTQDNDGVVVYVSPTKKIKQNYCFTCALRLYLSQNFSHTFTLQVHCLGQEIGAEVWEHLLLLIRCPFLALSATIGNPDDLTRWLQAAQSFREQQDKQENGQMRESYRIRLVHFHERYSDLEKSVYLPSPSNGGFSEKSRKYEGTYDVKATGEFARLHPCAQLAAKQLQENSFPRDMDFTPRESLQLFDVMTMHWPDKESLQKLSPERFFEKNKFIDKSCARKYEKDLKKEFKSWADEKHFEKVEAVLQSLNSILLEKQASTEEEWTQLGMPSSGKIFIWKNFPKLVEQLKAQKKLPALIFSFDRKFCEELAFGLAEHFQKREEVIKRQNKGKDSKLAEKRVKKANKEFKRLRDEETESTNEERLDDQVRQQYEKDSSFLNDPLPACTVAFTHKIGDEDLQKIMHRIWYLRGYSLLKEALRRGISYHHAGLKNKIRGTVEILFREKYLQVLLY</sequence>
<dbReference type="STRING" id="46731.A0A3M6UHE4"/>
<feature type="domain" description="DEAD/DEAH-box helicase" evidence="4">
    <location>
        <begin position="72"/>
        <end position="125"/>
    </location>
</feature>
<dbReference type="GO" id="GO:0003676">
    <property type="term" value="F:nucleic acid binding"/>
    <property type="evidence" value="ECO:0007669"/>
    <property type="project" value="InterPro"/>
</dbReference>
<dbReference type="Pfam" id="PF00270">
    <property type="entry name" value="DEAD"/>
    <property type="match status" value="1"/>
</dbReference>
<feature type="coiled-coil region" evidence="3">
    <location>
        <begin position="438"/>
        <end position="465"/>
    </location>
</feature>
<dbReference type="GO" id="GO:0005737">
    <property type="term" value="C:cytoplasm"/>
    <property type="evidence" value="ECO:0007669"/>
    <property type="project" value="TreeGrafter"/>
</dbReference>